<evidence type="ECO:0000256" key="9">
    <source>
        <dbReference type="ARBA" id="ARBA00031501"/>
    </source>
</evidence>
<evidence type="ECO:0000256" key="4">
    <source>
        <dbReference type="ARBA" id="ARBA00020295"/>
    </source>
</evidence>
<dbReference type="InterPro" id="IPR017853">
    <property type="entry name" value="GH"/>
</dbReference>
<gene>
    <name evidence="10" type="ORF">K7C98_22990</name>
</gene>
<comment type="caution">
    <text evidence="10">The sequence shown here is derived from an EMBL/GenBank/DDBJ whole genome shotgun (WGS) entry which is preliminary data.</text>
</comment>
<evidence type="ECO:0000256" key="7">
    <source>
        <dbReference type="ARBA" id="ARBA00023277"/>
    </source>
</evidence>
<reference evidence="10" key="1">
    <citation type="submission" date="2021-08" db="EMBL/GenBank/DDBJ databases">
        <authorList>
            <person name="Stevens D.C."/>
        </authorList>
    </citation>
    <scope>NUCLEOTIDE SEQUENCE</scope>
    <source>
        <strain evidence="10">DSM 53165</strain>
    </source>
</reference>
<dbReference type="PANTHER" id="PTHR32438">
    <property type="entry name" value="4-ALPHA-GLUCANOTRANSFERASE DPE1, CHLOROPLASTIC/AMYLOPLASTIC"/>
    <property type="match status" value="1"/>
</dbReference>
<dbReference type="PANTHER" id="PTHR32438:SF5">
    <property type="entry name" value="4-ALPHA-GLUCANOTRANSFERASE DPE1, CHLOROPLASTIC_AMYLOPLASTIC"/>
    <property type="match status" value="1"/>
</dbReference>
<comment type="similarity">
    <text evidence="2">Belongs to the disproportionating enzyme family.</text>
</comment>
<evidence type="ECO:0000256" key="2">
    <source>
        <dbReference type="ARBA" id="ARBA00005684"/>
    </source>
</evidence>
<dbReference type="Proteomes" id="UP001139031">
    <property type="component" value="Unassembled WGS sequence"/>
</dbReference>
<keyword evidence="5 10" id="KW-0328">Glycosyltransferase</keyword>
<dbReference type="Pfam" id="PF02446">
    <property type="entry name" value="Glyco_hydro_77"/>
    <property type="match status" value="1"/>
</dbReference>
<keyword evidence="6 10" id="KW-0808">Transferase</keyword>
<dbReference type="SUPFAM" id="SSF51445">
    <property type="entry name" value="(Trans)glycosidases"/>
    <property type="match status" value="1"/>
</dbReference>
<keyword evidence="11" id="KW-1185">Reference proteome</keyword>
<dbReference type="EMBL" id="JAIRAU010000028">
    <property type="protein sequence ID" value="MBZ5712121.1"/>
    <property type="molecule type" value="Genomic_DNA"/>
</dbReference>
<evidence type="ECO:0000256" key="3">
    <source>
        <dbReference type="ARBA" id="ARBA00012560"/>
    </source>
</evidence>
<protein>
    <recommendedName>
        <fullName evidence="4">4-alpha-glucanotransferase</fullName>
        <ecNumber evidence="3">2.4.1.25</ecNumber>
    </recommendedName>
    <alternativeName>
        <fullName evidence="8">Amylomaltase</fullName>
    </alternativeName>
    <alternativeName>
        <fullName evidence="9">Disproportionating enzyme</fullName>
    </alternativeName>
</protein>
<evidence type="ECO:0000313" key="11">
    <source>
        <dbReference type="Proteomes" id="UP001139031"/>
    </source>
</evidence>
<dbReference type="RefSeq" id="WP_224193882.1">
    <property type="nucleotide sequence ID" value="NZ_JAIRAU010000028.1"/>
</dbReference>
<evidence type="ECO:0000256" key="1">
    <source>
        <dbReference type="ARBA" id="ARBA00000439"/>
    </source>
</evidence>
<dbReference type="Gene3D" id="3.20.20.80">
    <property type="entry name" value="Glycosidases"/>
    <property type="match status" value="1"/>
</dbReference>
<evidence type="ECO:0000256" key="5">
    <source>
        <dbReference type="ARBA" id="ARBA00022676"/>
    </source>
</evidence>
<sequence length="661" mass="71831">MPAHDRPVAREDLAAALDILGKRHLVLSIHDVSFPGRDDEDLGRGSPYSGGGRAFLAFVRRLGFTGVQLGPQGQTSRYNPSPYDGALFARDILSLALRPLADDPAYGNVLPRGDLDDLLRGRPSRRQAPGVTERASYGDAWPRQLAALASAWHAFVRRRAAGDPAVSDLADAFAAFVASNAAWLTPAGMHEVLSTAYRTGGTWSGAHGLRVSFDGSHWRTWPRDQELWVSKTSAAVARRAGLQRTYARELEFLAFCQLLLARQHAALRAELAARPGLPALRLFGDLQVGISVGDTWALHDLFLPGYAMGAPPSRTNPDGQPWGYPVLDPRLYHATGGGLGPALQLVAARTDAMLRDYDGLRVDHPHGLVCPWVYRTGEPDAYRAVQGGARLFESPCLSDHPALAAHAIAREDQLDTALPRHADRWVRTLDDAQVRRYGAQLDVVLAAARAHGRALDDVLCEVLSTQPYPLQRVLEGHGLGRFRVTQKADLANPNDVYRSENARPEDWVMLGNHDTPPIWRLAASWHGTPLAAAQTAYLCGRLGSRSDDDPLAARMLTDPAALVHAKFADLLVCPARQVAVFMSDLFGSHDIYNAPGVVDPENWTLRLRAGCEAAYWSLAARGLALDLGWALAIALRSRGPACASEHAALVTRLERGLGRPC</sequence>
<proteinExistence type="inferred from homology"/>
<evidence type="ECO:0000256" key="6">
    <source>
        <dbReference type="ARBA" id="ARBA00022679"/>
    </source>
</evidence>
<accession>A0ABS7TVD7</accession>
<organism evidence="10 11">
    <name type="scientific">Nannocystis pusilla</name>
    <dbReference type="NCBI Taxonomy" id="889268"/>
    <lineage>
        <taxon>Bacteria</taxon>
        <taxon>Pseudomonadati</taxon>
        <taxon>Myxococcota</taxon>
        <taxon>Polyangia</taxon>
        <taxon>Nannocystales</taxon>
        <taxon>Nannocystaceae</taxon>
        <taxon>Nannocystis</taxon>
    </lineage>
</organism>
<evidence type="ECO:0000313" key="10">
    <source>
        <dbReference type="EMBL" id="MBZ5712121.1"/>
    </source>
</evidence>
<comment type="catalytic activity">
    <reaction evidence="1">
        <text>Transfers a segment of a (1-&gt;4)-alpha-D-glucan to a new position in an acceptor, which may be glucose or a (1-&gt;4)-alpha-D-glucan.</text>
        <dbReference type="EC" id="2.4.1.25"/>
    </reaction>
</comment>
<name>A0ABS7TVD7_9BACT</name>
<keyword evidence="7" id="KW-0119">Carbohydrate metabolism</keyword>
<dbReference type="EC" id="2.4.1.25" evidence="3"/>
<evidence type="ECO:0000256" key="8">
    <source>
        <dbReference type="ARBA" id="ARBA00031423"/>
    </source>
</evidence>
<dbReference type="InterPro" id="IPR003385">
    <property type="entry name" value="Glyco_hydro_77"/>
</dbReference>
<dbReference type="GO" id="GO:0004134">
    <property type="term" value="F:4-alpha-glucanotransferase activity"/>
    <property type="evidence" value="ECO:0007669"/>
    <property type="project" value="UniProtKB-EC"/>
</dbReference>